<keyword evidence="2" id="KW-1185">Reference proteome</keyword>
<dbReference type="EMBL" id="SZYD01000004">
    <property type="protein sequence ID" value="KAD6454965.1"/>
    <property type="molecule type" value="Genomic_DNA"/>
</dbReference>
<name>A0A5N6PMT7_9ASTR</name>
<dbReference type="AlphaFoldDB" id="A0A5N6PMT7"/>
<evidence type="ECO:0000313" key="1">
    <source>
        <dbReference type="EMBL" id="KAD6454965.1"/>
    </source>
</evidence>
<sequence>MEDEKGNNNTSKVDFDDSYIDDEVSDDISVLKSATKPKKWFGIVTRSLPKQLFVAIKGMYKRQRECVKNIGFGKLLSFNVNGIPAKKMDHFVVDNFDSKRMLIAAPKGSINIDVNSIHNLLRLPNGGIQISNLTKPEEYSEAYLLWRELYGRRSISPTDIVRNISVNSYDDELIFKLDFLVLFLTTMVVGKMGYASME</sequence>
<evidence type="ECO:0000313" key="2">
    <source>
        <dbReference type="Proteomes" id="UP000326396"/>
    </source>
</evidence>
<accession>A0A5N6PMT7</accession>
<dbReference type="PANTHER" id="PTHR34835">
    <property type="entry name" value="OS07G0283600 PROTEIN-RELATED"/>
    <property type="match status" value="1"/>
</dbReference>
<dbReference type="OrthoDB" id="1748551at2759"/>
<comment type="caution">
    <text evidence="1">The sequence shown here is derived from an EMBL/GenBank/DDBJ whole genome shotgun (WGS) entry which is preliminary data.</text>
</comment>
<dbReference type="Proteomes" id="UP000326396">
    <property type="component" value="Linkage Group LG12"/>
</dbReference>
<organism evidence="1 2">
    <name type="scientific">Mikania micrantha</name>
    <name type="common">bitter vine</name>
    <dbReference type="NCBI Taxonomy" id="192012"/>
    <lineage>
        <taxon>Eukaryota</taxon>
        <taxon>Viridiplantae</taxon>
        <taxon>Streptophyta</taxon>
        <taxon>Embryophyta</taxon>
        <taxon>Tracheophyta</taxon>
        <taxon>Spermatophyta</taxon>
        <taxon>Magnoliopsida</taxon>
        <taxon>eudicotyledons</taxon>
        <taxon>Gunneridae</taxon>
        <taxon>Pentapetalae</taxon>
        <taxon>asterids</taxon>
        <taxon>campanulids</taxon>
        <taxon>Asterales</taxon>
        <taxon>Asteraceae</taxon>
        <taxon>Asteroideae</taxon>
        <taxon>Heliantheae alliance</taxon>
        <taxon>Eupatorieae</taxon>
        <taxon>Mikania</taxon>
    </lineage>
</organism>
<protein>
    <submittedName>
        <fullName evidence="1">Uncharacterized protein</fullName>
    </submittedName>
</protein>
<reference evidence="1 2" key="1">
    <citation type="submission" date="2019-05" db="EMBL/GenBank/DDBJ databases">
        <title>Mikania micrantha, genome provides insights into the molecular mechanism of rapid growth.</title>
        <authorList>
            <person name="Liu B."/>
        </authorList>
    </citation>
    <scope>NUCLEOTIDE SEQUENCE [LARGE SCALE GENOMIC DNA]</scope>
    <source>
        <strain evidence="1">NLD-2019</strain>
        <tissue evidence="1">Leaf</tissue>
    </source>
</reference>
<dbReference type="PANTHER" id="PTHR34835:SF90">
    <property type="entry name" value="AMINOTRANSFERASE-LIKE PLANT MOBILE DOMAIN-CONTAINING PROTEIN"/>
    <property type="match status" value="1"/>
</dbReference>
<proteinExistence type="predicted"/>
<gene>
    <name evidence="1" type="ORF">E3N88_09671</name>
</gene>